<dbReference type="EMBL" id="JAPZBU010000008">
    <property type="protein sequence ID" value="KAJ5392411.1"/>
    <property type="molecule type" value="Genomic_DNA"/>
</dbReference>
<dbReference type="SMART" id="SM00066">
    <property type="entry name" value="GAL4"/>
    <property type="match status" value="1"/>
</dbReference>
<dbReference type="InterPro" id="IPR051089">
    <property type="entry name" value="prtT"/>
</dbReference>
<dbReference type="SUPFAM" id="SSF57701">
    <property type="entry name" value="Zn2/Cys6 DNA-binding domain"/>
    <property type="match status" value="1"/>
</dbReference>
<dbReference type="PROSITE" id="PS50048">
    <property type="entry name" value="ZN2_CY6_FUNGAL_2"/>
    <property type="match status" value="1"/>
</dbReference>
<reference evidence="8" key="2">
    <citation type="journal article" date="2023" name="IMA Fungus">
        <title>Comparative genomic study of the Penicillium genus elucidates a diverse pangenome and 15 lateral gene transfer events.</title>
        <authorList>
            <person name="Petersen C."/>
            <person name="Sorensen T."/>
            <person name="Nielsen M.R."/>
            <person name="Sondergaard T.E."/>
            <person name="Sorensen J.L."/>
            <person name="Fitzpatrick D.A."/>
            <person name="Frisvad J.C."/>
            <person name="Nielsen K.L."/>
        </authorList>
    </citation>
    <scope>NUCLEOTIDE SEQUENCE</scope>
    <source>
        <strain evidence="8">IBT 29677</strain>
    </source>
</reference>
<feature type="region of interest" description="Disordered" evidence="6">
    <location>
        <begin position="736"/>
        <end position="793"/>
    </location>
</feature>
<dbReference type="RefSeq" id="XP_056488089.1">
    <property type="nucleotide sequence ID" value="XM_056632538.1"/>
</dbReference>
<dbReference type="CDD" id="cd12148">
    <property type="entry name" value="fungal_TF_MHR"/>
    <property type="match status" value="1"/>
</dbReference>
<evidence type="ECO:0000256" key="1">
    <source>
        <dbReference type="ARBA" id="ARBA00004123"/>
    </source>
</evidence>
<dbReference type="CDD" id="cd00067">
    <property type="entry name" value="GAL4"/>
    <property type="match status" value="1"/>
</dbReference>
<feature type="region of interest" description="Disordered" evidence="6">
    <location>
        <begin position="194"/>
        <end position="235"/>
    </location>
</feature>
<dbReference type="PANTHER" id="PTHR31845">
    <property type="entry name" value="FINGER DOMAIN PROTEIN, PUTATIVE-RELATED"/>
    <property type="match status" value="1"/>
</dbReference>
<protein>
    <recommendedName>
        <fullName evidence="7">Zn(2)-C6 fungal-type domain-containing protein</fullName>
    </recommendedName>
</protein>
<comment type="caution">
    <text evidence="8">The sequence shown here is derived from an EMBL/GenBank/DDBJ whole genome shotgun (WGS) entry which is preliminary data.</text>
</comment>
<feature type="compositionally biased region" description="Gly residues" evidence="6">
    <location>
        <begin position="113"/>
        <end position="129"/>
    </location>
</feature>
<gene>
    <name evidence="8" type="ORF">N7509_007901</name>
</gene>
<evidence type="ECO:0000256" key="3">
    <source>
        <dbReference type="ARBA" id="ARBA00023125"/>
    </source>
</evidence>
<dbReference type="GO" id="GO:0000976">
    <property type="term" value="F:transcription cis-regulatory region binding"/>
    <property type="evidence" value="ECO:0007669"/>
    <property type="project" value="TreeGrafter"/>
</dbReference>
<dbReference type="Gene3D" id="4.10.240.10">
    <property type="entry name" value="Zn(2)-C6 fungal-type DNA-binding domain"/>
    <property type="match status" value="1"/>
</dbReference>
<dbReference type="OrthoDB" id="3429912at2759"/>
<feature type="compositionally biased region" description="Basic and acidic residues" evidence="6">
    <location>
        <begin position="136"/>
        <end position="154"/>
    </location>
</feature>
<keyword evidence="4" id="KW-0804">Transcription</keyword>
<feature type="compositionally biased region" description="Low complexity" evidence="6">
    <location>
        <begin position="748"/>
        <end position="760"/>
    </location>
</feature>
<keyword evidence="5" id="KW-0539">Nucleus</keyword>
<feature type="domain" description="Zn(2)-C6 fungal-type" evidence="7">
    <location>
        <begin position="12"/>
        <end position="44"/>
    </location>
</feature>
<organism evidence="8 9">
    <name type="scientific">Penicillium cosmopolitanum</name>
    <dbReference type="NCBI Taxonomy" id="1131564"/>
    <lineage>
        <taxon>Eukaryota</taxon>
        <taxon>Fungi</taxon>
        <taxon>Dikarya</taxon>
        <taxon>Ascomycota</taxon>
        <taxon>Pezizomycotina</taxon>
        <taxon>Eurotiomycetes</taxon>
        <taxon>Eurotiomycetidae</taxon>
        <taxon>Eurotiales</taxon>
        <taxon>Aspergillaceae</taxon>
        <taxon>Penicillium</taxon>
    </lineage>
</organism>
<name>A0A9W9W014_9EURO</name>
<proteinExistence type="predicted"/>
<evidence type="ECO:0000256" key="2">
    <source>
        <dbReference type="ARBA" id="ARBA00023015"/>
    </source>
</evidence>
<dbReference type="GO" id="GO:0005634">
    <property type="term" value="C:nucleus"/>
    <property type="evidence" value="ECO:0007669"/>
    <property type="project" value="UniProtKB-SubCell"/>
</dbReference>
<feature type="compositionally biased region" description="Basic and acidic residues" evidence="6">
    <location>
        <begin position="209"/>
        <end position="235"/>
    </location>
</feature>
<keyword evidence="9" id="KW-1185">Reference proteome</keyword>
<evidence type="ECO:0000259" key="7">
    <source>
        <dbReference type="PROSITE" id="PS50048"/>
    </source>
</evidence>
<evidence type="ECO:0000256" key="6">
    <source>
        <dbReference type="SAM" id="MobiDB-lite"/>
    </source>
</evidence>
<dbReference type="GeneID" id="81371518"/>
<dbReference type="Proteomes" id="UP001147747">
    <property type="component" value="Unassembled WGS sequence"/>
</dbReference>
<dbReference type="GO" id="GO:0000981">
    <property type="term" value="F:DNA-binding transcription factor activity, RNA polymerase II-specific"/>
    <property type="evidence" value="ECO:0007669"/>
    <property type="project" value="InterPro"/>
</dbReference>
<dbReference type="InterPro" id="IPR036864">
    <property type="entry name" value="Zn2-C6_fun-type_DNA-bd_sf"/>
</dbReference>
<sequence>MDEPASHAKQPACLNCRRSKIRCNRPSSHARCEKCRQSNVDCVVPNHHLGRQKGVKNKRKGLEKAIHQIEQAIKRPKLDSSASSADEAQRAISGLQELLSRFQGQLSHSPEHGGLGIGSGAGAGPGGGESESFSSDPERDRDHPHISHSPREAPEENLALDDAENPLQLLARASDLQLSPVGVRHMPKSPPLISVAPSLSLPQGLAVDPGDRSRSQDRGRDQSRDSNAELDRREQSAKSFFVPARANLDVGDDLDPVELGLVTFDESESLFSLYVLSLASLLALISPVNTAFPTPDPTNLHPVSTNISHTQDGVQTPLVHTAHFVRTQSSFLFTSIMAGAALFLPSASALSKRLSRHVKWLANRVMIHRHRSVEIVLAFMVNVPWMAPGDRLGDDDTCAYIANALTVALDLSLNKIVTPSSSFGRDLTFQLARADCIDAKRALLMDGFEDVEPGSEWGRRLLRRRERAWIALFVVERGVCLARGRSYTVPPTALIENCDMWYRSDIADRRDGPMNSMAILRRDLDELFRKVKSSCDSYRTGDTGSEAAHAIKTTIENFYEQWFTTWAVAISEDGARSLPPYVEILVTHTQLSTYGGVINHPTAPTAVKRFFRAAGLSSALNVLRAAIQGESRLKSMPNNTVIMISFAACSALSLSVTPGDSQSSLAPSVRTLIEETAGVLERIGATPNHRHGASVLYGRFLRELIRRGGPMLPLSLSQNRHGGEHQRVDLNDSILQSSNRGFDGHAGANANASANANVNSQGRGQSQGPPSSLPTIPSHPAQSQSQSLPPTDLWTEPLQFSAMSDDQIIDAVNRAGGSAFGASIPDVPFDDMLSWDWPDFANAEFSF</sequence>
<accession>A0A9W9W014</accession>
<feature type="region of interest" description="Disordered" evidence="6">
    <location>
        <begin position="106"/>
        <end position="155"/>
    </location>
</feature>
<comment type="subcellular location">
    <subcellularLocation>
        <location evidence="1">Nucleus</location>
    </subcellularLocation>
</comment>
<keyword evidence="3" id="KW-0238">DNA-binding</keyword>
<reference evidence="8" key="1">
    <citation type="submission" date="2022-12" db="EMBL/GenBank/DDBJ databases">
        <authorList>
            <person name="Petersen C."/>
        </authorList>
    </citation>
    <scope>NUCLEOTIDE SEQUENCE</scope>
    <source>
        <strain evidence="8">IBT 29677</strain>
    </source>
</reference>
<dbReference type="InterPro" id="IPR001138">
    <property type="entry name" value="Zn2Cys6_DnaBD"/>
</dbReference>
<evidence type="ECO:0000256" key="4">
    <source>
        <dbReference type="ARBA" id="ARBA00023163"/>
    </source>
</evidence>
<evidence type="ECO:0000313" key="8">
    <source>
        <dbReference type="EMBL" id="KAJ5392411.1"/>
    </source>
</evidence>
<dbReference type="PROSITE" id="PS00463">
    <property type="entry name" value="ZN2_CY6_FUNGAL_1"/>
    <property type="match status" value="1"/>
</dbReference>
<dbReference type="Pfam" id="PF00172">
    <property type="entry name" value="Zn_clus"/>
    <property type="match status" value="1"/>
</dbReference>
<dbReference type="PANTHER" id="PTHR31845:SF17">
    <property type="entry name" value="ZN(II)2CYS6 TRANSCRIPTION FACTOR (EUROFUNG)"/>
    <property type="match status" value="1"/>
</dbReference>
<dbReference type="AlphaFoldDB" id="A0A9W9W014"/>
<keyword evidence="2" id="KW-0805">Transcription regulation</keyword>
<evidence type="ECO:0000256" key="5">
    <source>
        <dbReference type="ARBA" id="ARBA00023242"/>
    </source>
</evidence>
<dbReference type="GO" id="GO:0008270">
    <property type="term" value="F:zinc ion binding"/>
    <property type="evidence" value="ECO:0007669"/>
    <property type="project" value="InterPro"/>
</dbReference>
<feature type="compositionally biased region" description="Polar residues" evidence="6">
    <location>
        <begin position="761"/>
        <end position="789"/>
    </location>
</feature>
<evidence type="ECO:0000313" key="9">
    <source>
        <dbReference type="Proteomes" id="UP001147747"/>
    </source>
</evidence>